<comment type="caution">
    <text evidence="2">The sequence shown here is derived from an EMBL/GenBank/DDBJ whole genome shotgun (WGS) entry which is preliminary data.</text>
</comment>
<organism evidence="2 3">
    <name type="scientific">Halosolutus amylolyticus</name>
    <dbReference type="NCBI Taxonomy" id="2932267"/>
    <lineage>
        <taxon>Archaea</taxon>
        <taxon>Methanobacteriati</taxon>
        <taxon>Methanobacteriota</taxon>
        <taxon>Stenosarchaea group</taxon>
        <taxon>Halobacteria</taxon>
        <taxon>Halobacteriales</taxon>
        <taxon>Natrialbaceae</taxon>
        <taxon>Halosolutus</taxon>
    </lineage>
</organism>
<dbReference type="Proteomes" id="UP001595898">
    <property type="component" value="Unassembled WGS sequence"/>
</dbReference>
<sequence>MPADDSGVNRRKVLKSAGTAASGLVVSTGITTADSVVEPDEAKERALESEYVQSMLAELGHPEIIDVSTRQVTVGDWVITGIDLETELGTLTYGEDGNGGATALFEFDQQASRGKSRSQLPQKYRFPPQAEEAILTIDAREGVVFMRAATPAEQRRLTKKTGVDSDEAVMFYNSLIDGFEIHSKHNATARDAEPRAYLVEPPANSSNANISAGASSEVTDLSSMETDEVVTTSSCDTWAFKCMGSITICSACFLACGSAPVNPPAVAGCVLCVTGSCGLAVPVSCTKVVDECV</sequence>
<reference evidence="2 3" key="1">
    <citation type="journal article" date="2019" name="Int. J. Syst. Evol. Microbiol.">
        <title>The Global Catalogue of Microorganisms (GCM) 10K type strain sequencing project: providing services to taxonomists for standard genome sequencing and annotation.</title>
        <authorList>
            <consortium name="The Broad Institute Genomics Platform"/>
            <consortium name="The Broad Institute Genome Sequencing Center for Infectious Disease"/>
            <person name="Wu L."/>
            <person name="Ma J."/>
        </authorList>
    </citation>
    <scope>NUCLEOTIDE SEQUENCE [LARGE SCALE GENOMIC DNA]</scope>
    <source>
        <strain evidence="2 3">WLHS5</strain>
    </source>
</reference>
<proteinExistence type="predicted"/>
<evidence type="ECO:0000313" key="2">
    <source>
        <dbReference type="EMBL" id="MFC4542944.1"/>
    </source>
</evidence>
<dbReference type="AlphaFoldDB" id="A0ABD5PQX0"/>
<dbReference type="InterPro" id="IPR006311">
    <property type="entry name" value="TAT_signal"/>
</dbReference>
<name>A0ABD5PQX0_9EURY</name>
<evidence type="ECO:0000256" key="1">
    <source>
        <dbReference type="SAM" id="MobiDB-lite"/>
    </source>
</evidence>
<feature type="compositionally biased region" description="Low complexity" evidence="1">
    <location>
        <begin position="203"/>
        <end position="216"/>
    </location>
</feature>
<evidence type="ECO:0008006" key="4">
    <source>
        <dbReference type="Google" id="ProtNLM"/>
    </source>
</evidence>
<accession>A0ABD5PQX0</accession>
<dbReference type="EMBL" id="JBHSFA010000007">
    <property type="protein sequence ID" value="MFC4542944.1"/>
    <property type="molecule type" value="Genomic_DNA"/>
</dbReference>
<gene>
    <name evidence="2" type="ORF">ACFO5R_13535</name>
</gene>
<keyword evidence="3" id="KW-1185">Reference proteome</keyword>
<dbReference type="PROSITE" id="PS51318">
    <property type="entry name" value="TAT"/>
    <property type="match status" value="1"/>
</dbReference>
<dbReference type="RefSeq" id="WP_250140370.1">
    <property type="nucleotide sequence ID" value="NZ_JALIQP010000002.1"/>
</dbReference>
<protein>
    <recommendedName>
        <fullName evidence="4">Twin-arginine translocation signal domain-containing protein</fullName>
    </recommendedName>
</protein>
<feature type="region of interest" description="Disordered" evidence="1">
    <location>
        <begin position="201"/>
        <end position="221"/>
    </location>
</feature>
<evidence type="ECO:0000313" key="3">
    <source>
        <dbReference type="Proteomes" id="UP001595898"/>
    </source>
</evidence>